<dbReference type="SUPFAM" id="SSF46785">
    <property type="entry name" value="Winged helix' DNA-binding domain"/>
    <property type="match status" value="1"/>
</dbReference>
<dbReference type="HOGENOM" id="CLU_1792142_0_0_2"/>
<dbReference type="Pfam" id="PF01842">
    <property type="entry name" value="ACT"/>
    <property type="match status" value="1"/>
</dbReference>
<dbReference type="OrthoDB" id="64432at2157"/>
<dbReference type="KEGG" id="mjh:JH146_1560"/>
<dbReference type="GeneID" id="24892193"/>
<dbReference type="Gene3D" id="3.30.70.260">
    <property type="match status" value="1"/>
</dbReference>
<dbReference type="EMBL" id="CP009149">
    <property type="protein sequence ID" value="AIJ06402.1"/>
    <property type="molecule type" value="Genomic_DNA"/>
</dbReference>
<feature type="domain" description="ACT" evidence="1">
    <location>
        <begin position="78"/>
        <end position="145"/>
    </location>
</feature>
<dbReference type="InterPro" id="IPR000944">
    <property type="entry name" value="Tscrpt_reg_Rrf2"/>
</dbReference>
<sequence>MKVEGLTKKIMEHLKEPITIRELAKKLNIHPKNLDVKIRVLRDLGLVETKKGRNGGVRLTKEGIYLLEKGEITLGALKLQIVAKDRIGLLADITSRISKIGGNITSTVLERDGEDVVIYLIVENVDKDEIKNALEDVVKKISIIW</sequence>
<dbReference type="InterPro" id="IPR002912">
    <property type="entry name" value="ACT_dom"/>
</dbReference>
<dbReference type="Proteomes" id="UP000028781">
    <property type="component" value="Chromosome"/>
</dbReference>
<evidence type="ECO:0000313" key="3">
    <source>
        <dbReference type="Proteomes" id="UP000028781"/>
    </source>
</evidence>
<dbReference type="PANTHER" id="PTHR33221">
    <property type="entry name" value="WINGED HELIX-TURN-HELIX TRANSCRIPTIONAL REGULATOR, RRF2 FAMILY"/>
    <property type="match status" value="1"/>
</dbReference>
<accession>A0A076LHI8</accession>
<dbReference type="PROSITE" id="PS51671">
    <property type="entry name" value="ACT"/>
    <property type="match status" value="1"/>
</dbReference>
<gene>
    <name evidence="2" type="ORF">JH146_1560</name>
</gene>
<reference evidence="2 3" key="1">
    <citation type="journal article" date="2015" name="Int. J. Syst. Evol. Microbiol.">
        <title>M ethanocaldococcus bathoardescens sp. nov., a hyperthermophilic methanogen isolated from a volcanically active deep-sea hydrothermal vent.</title>
        <authorList>
            <person name="Stewart L.C."/>
            <person name="Jung J.H."/>
            <person name="Kim Y.T."/>
            <person name="Kwon S.W."/>
            <person name="Park C.S."/>
            <person name="Holden J.F."/>
        </authorList>
    </citation>
    <scope>NUCLEOTIDE SEQUENCE [LARGE SCALE GENOMIC DNA]</scope>
    <source>
        <strain evidence="2 3">JH146</strain>
    </source>
</reference>
<keyword evidence="3" id="KW-1185">Reference proteome</keyword>
<dbReference type="Pfam" id="PF02082">
    <property type="entry name" value="Rrf2"/>
    <property type="match status" value="1"/>
</dbReference>
<evidence type="ECO:0000259" key="1">
    <source>
        <dbReference type="PROSITE" id="PS51671"/>
    </source>
</evidence>
<name>A0A076LHI8_9EURY</name>
<dbReference type="RefSeq" id="WP_048202477.1">
    <property type="nucleotide sequence ID" value="NZ_CP009149.1"/>
</dbReference>
<organism evidence="2 3">
    <name type="scientific">Methanocaldococcus bathoardescens</name>
    <dbReference type="NCBI Taxonomy" id="1301915"/>
    <lineage>
        <taxon>Archaea</taxon>
        <taxon>Methanobacteriati</taxon>
        <taxon>Methanobacteriota</taxon>
        <taxon>Methanomada group</taxon>
        <taxon>Methanococci</taxon>
        <taxon>Methanococcales</taxon>
        <taxon>Methanocaldococcaceae</taxon>
        <taxon>Methanocaldococcus</taxon>
    </lineage>
</organism>
<dbReference type="GO" id="GO:0005829">
    <property type="term" value="C:cytosol"/>
    <property type="evidence" value="ECO:0007669"/>
    <property type="project" value="TreeGrafter"/>
</dbReference>
<dbReference type="STRING" id="1301915.JH146_1560"/>
<proteinExistence type="predicted"/>
<dbReference type="InterPro" id="IPR036388">
    <property type="entry name" value="WH-like_DNA-bd_sf"/>
</dbReference>
<dbReference type="InterPro" id="IPR030489">
    <property type="entry name" value="TR_Rrf2-type_CS"/>
</dbReference>
<dbReference type="Gene3D" id="1.10.10.10">
    <property type="entry name" value="Winged helix-like DNA-binding domain superfamily/Winged helix DNA-binding domain"/>
    <property type="match status" value="1"/>
</dbReference>
<dbReference type="InterPro" id="IPR036390">
    <property type="entry name" value="WH_DNA-bd_sf"/>
</dbReference>
<dbReference type="PANTHER" id="PTHR33221:SF15">
    <property type="entry name" value="HTH-TYPE TRANSCRIPTIONAL REGULATOR YWGB-RELATED"/>
    <property type="match status" value="1"/>
</dbReference>
<protein>
    <submittedName>
        <fullName evidence="2">BadM/Rrf2 family transcriptional regulator</fullName>
    </submittedName>
</protein>
<dbReference type="SUPFAM" id="SSF55021">
    <property type="entry name" value="ACT-like"/>
    <property type="match status" value="1"/>
</dbReference>
<dbReference type="AlphaFoldDB" id="A0A076LHI8"/>
<dbReference type="GO" id="GO:0003700">
    <property type="term" value="F:DNA-binding transcription factor activity"/>
    <property type="evidence" value="ECO:0007669"/>
    <property type="project" value="TreeGrafter"/>
</dbReference>
<evidence type="ECO:0000313" key="2">
    <source>
        <dbReference type="EMBL" id="AIJ06402.1"/>
    </source>
</evidence>
<dbReference type="PROSITE" id="PS01332">
    <property type="entry name" value="HTH_RRF2_1"/>
    <property type="match status" value="1"/>
</dbReference>
<dbReference type="InterPro" id="IPR045865">
    <property type="entry name" value="ACT-like_dom_sf"/>
</dbReference>